<dbReference type="KEGG" id="nte:NEUTE1DRAFT94679"/>
<sequence length="85" mass="9195">MTSTADVAVEYVAGGLYLSDHEHARYLRASMAAGRNQPSVLSGSGELFGWYNNLQSRPAQRSLCVVAVAGVFCKMCNISTTRPRV</sequence>
<proteinExistence type="predicted"/>
<dbReference type="EMBL" id="GL891304">
    <property type="protein sequence ID" value="EGO57349.1"/>
    <property type="molecule type" value="Genomic_DNA"/>
</dbReference>
<feature type="non-terminal residue" evidence="1">
    <location>
        <position position="85"/>
    </location>
</feature>
<protein>
    <submittedName>
        <fullName evidence="1">Uncharacterized protein</fullName>
    </submittedName>
</protein>
<dbReference type="AlphaFoldDB" id="F8MK12"/>
<gene>
    <name evidence="1" type="ORF">NEUTE1DRAFT_94679</name>
</gene>
<keyword evidence="2" id="KW-1185">Reference proteome</keyword>
<evidence type="ECO:0000313" key="2">
    <source>
        <dbReference type="Proteomes" id="UP000008065"/>
    </source>
</evidence>
<accession>F8MK12</accession>
<dbReference type="VEuPathDB" id="FungiDB:NEUTE1DRAFT_94679"/>
<dbReference type="HOGENOM" id="CLU_2518695_0_0_1"/>
<organism evidence="1 2">
    <name type="scientific">Neurospora tetrasperma (strain FGSC 2508 / ATCC MYA-4615 / P0657)</name>
    <dbReference type="NCBI Taxonomy" id="510951"/>
    <lineage>
        <taxon>Eukaryota</taxon>
        <taxon>Fungi</taxon>
        <taxon>Dikarya</taxon>
        <taxon>Ascomycota</taxon>
        <taxon>Pezizomycotina</taxon>
        <taxon>Sordariomycetes</taxon>
        <taxon>Sordariomycetidae</taxon>
        <taxon>Sordariales</taxon>
        <taxon>Sordariaceae</taxon>
        <taxon>Neurospora</taxon>
    </lineage>
</organism>
<dbReference type="GeneID" id="20831648"/>
<reference evidence="2" key="1">
    <citation type="journal article" date="2011" name="Genetics">
        <title>Massive changes in genome architecture accompany the transition to self-fertility in the filamentous fungus Neurospora tetrasperma.</title>
        <authorList>
            <person name="Ellison C.E."/>
            <person name="Stajich J.E."/>
            <person name="Jacobson D.J."/>
            <person name="Natvig D.O."/>
            <person name="Lapidus A."/>
            <person name="Foster B."/>
            <person name="Aerts A."/>
            <person name="Riley R."/>
            <person name="Lindquist E.A."/>
            <person name="Grigoriev I.V."/>
            <person name="Taylor J.W."/>
        </authorList>
    </citation>
    <scope>NUCLEOTIDE SEQUENCE [LARGE SCALE GENOMIC DNA]</scope>
    <source>
        <strain evidence="2">FGSC 2508 / P0657</strain>
    </source>
</reference>
<name>F8MK12_NEUT8</name>
<dbReference type="Proteomes" id="UP000008065">
    <property type="component" value="Unassembled WGS sequence"/>
</dbReference>
<evidence type="ECO:0000313" key="1">
    <source>
        <dbReference type="EMBL" id="EGO57349.1"/>
    </source>
</evidence>
<dbReference type="RefSeq" id="XP_009850488.1">
    <property type="nucleotide sequence ID" value="XM_009852186.1"/>
</dbReference>